<dbReference type="PANTHER" id="PTHR46564">
    <property type="entry name" value="TRANSPOSASE"/>
    <property type="match status" value="1"/>
</dbReference>
<feature type="domain" description="Tc1-like transposase DDE" evidence="1">
    <location>
        <begin position="227"/>
        <end position="292"/>
    </location>
</feature>
<accession>A0A1X0SGQ9</accession>
<dbReference type="InterPro" id="IPR036397">
    <property type="entry name" value="RNaseH_sf"/>
</dbReference>
<dbReference type="OMA" id="FARWSET"/>
<dbReference type="VEuPathDB" id="FungiDB:BCV72DRAFT_309134"/>
<evidence type="ECO:0000313" key="3">
    <source>
        <dbReference type="Proteomes" id="UP000242381"/>
    </source>
</evidence>
<dbReference type="PANTHER" id="PTHR46564:SF1">
    <property type="entry name" value="TRANSPOSASE"/>
    <property type="match status" value="1"/>
</dbReference>
<gene>
    <name evidence="2" type="ORF">BCV71DRAFT_259351</name>
</gene>
<sequence>MYRATLKPFDDDLYQPTTIFTLCDLPNNEGYGCSDKSYTKLMSKLLQIIATKVVTNNTKFEMIDFDDVFIKFELIYSQKKKPETNDESDASKTLKLLMEACQRYKKEKGEQADIMEFARWSETDMDYDSNCILIDESVFYINLKRIMAWPKVGERAITETPKTRAKTITILGAISPFGVVDVKVSRSYETSSKKRKLPGKAQASDSQAIKTTCTVAGHYFNFVASTIDVLDQHEQFKDCYILMDNCPIHNSEDIPRYVVKRGYRYVYLPPYSPELNPIEQFWSVVKSKLKTEKLLLTETLTSRISDACNGVLYSNLGGFCRYSHAKWQVCFDRQPL</sequence>
<dbReference type="AlphaFoldDB" id="A0A1X0SGQ9"/>
<dbReference type="EMBL" id="KV921258">
    <property type="protein sequence ID" value="ORE23453.1"/>
    <property type="molecule type" value="Genomic_DNA"/>
</dbReference>
<reference evidence="2 3" key="1">
    <citation type="journal article" date="2016" name="Proc. Natl. Acad. Sci. U.S.A.">
        <title>Lipid metabolic changes in an early divergent fungus govern the establishment of a mutualistic symbiosis with endobacteria.</title>
        <authorList>
            <person name="Lastovetsky O.A."/>
            <person name="Gaspar M.L."/>
            <person name="Mondo S.J."/>
            <person name="LaButti K.M."/>
            <person name="Sandor L."/>
            <person name="Grigoriev I.V."/>
            <person name="Henry S.A."/>
            <person name="Pawlowska T.E."/>
        </authorList>
    </citation>
    <scope>NUCLEOTIDE SEQUENCE [LARGE SCALE GENOMIC DNA]</scope>
    <source>
        <strain evidence="2 3">ATCC 11559</strain>
    </source>
</reference>
<evidence type="ECO:0000313" key="2">
    <source>
        <dbReference type="EMBL" id="ORE23453.1"/>
    </source>
</evidence>
<organism evidence="2 3">
    <name type="scientific">Rhizopus microsporus</name>
    <dbReference type="NCBI Taxonomy" id="58291"/>
    <lineage>
        <taxon>Eukaryota</taxon>
        <taxon>Fungi</taxon>
        <taxon>Fungi incertae sedis</taxon>
        <taxon>Mucoromycota</taxon>
        <taxon>Mucoromycotina</taxon>
        <taxon>Mucoromycetes</taxon>
        <taxon>Mucorales</taxon>
        <taxon>Mucorineae</taxon>
        <taxon>Rhizopodaceae</taxon>
        <taxon>Rhizopus</taxon>
    </lineage>
</organism>
<dbReference type="InterPro" id="IPR038717">
    <property type="entry name" value="Tc1-like_DDE_dom"/>
</dbReference>
<dbReference type="Proteomes" id="UP000242381">
    <property type="component" value="Unassembled WGS sequence"/>
</dbReference>
<dbReference type="Gene3D" id="3.30.420.10">
    <property type="entry name" value="Ribonuclease H-like superfamily/Ribonuclease H"/>
    <property type="match status" value="1"/>
</dbReference>
<name>A0A1X0SGQ9_RHIZD</name>
<dbReference type="Pfam" id="PF13358">
    <property type="entry name" value="DDE_3"/>
    <property type="match status" value="1"/>
</dbReference>
<protein>
    <recommendedName>
        <fullName evidence="1">Tc1-like transposase DDE domain-containing protein</fullName>
    </recommendedName>
</protein>
<evidence type="ECO:0000259" key="1">
    <source>
        <dbReference type="Pfam" id="PF13358"/>
    </source>
</evidence>
<dbReference type="GO" id="GO:0003676">
    <property type="term" value="F:nucleic acid binding"/>
    <property type="evidence" value="ECO:0007669"/>
    <property type="project" value="InterPro"/>
</dbReference>
<proteinExistence type="predicted"/>